<dbReference type="InterPro" id="IPR046341">
    <property type="entry name" value="SET_dom_sf"/>
</dbReference>
<dbReference type="OrthoDB" id="6141102at2759"/>
<reference evidence="3 4" key="1">
    <citation type="journal article" date="2020" name="ISME J.">
        <title>Uncovering the hidden diversity of litter-decomposition mechanisms in mushroom-forming fungi.</title>
        <authorList>
            <person name="Floudas D."/>
            <person name="Bentzer J."/>
            <person name="Ahren D."/>
            <person name="Johansson T."/>
            <person name="Persson P."/>
            <person name="Tunlid A."/>
        </authorList>
    </citation>
    <scope>NUCLEOTIDE SEQUENCE [LARGE SCALE GENOMIC DNA]</scope>
    <source>
        <strain evidence="3 4">CBS 101986</strain>
    </source>
</reference>
<comment type="caution">
    <text evidence="3">The sequence shown here is derived from an EMBL/GenBank/DDBJ whole genome shotgun (WGS) entry which is preliminary data.</text>
</comment>
<dbReference type="SUPFAM" id="SSF82199">
    <property type="entry name" value="SET domain"/>
    <property type="match status" value="1"/>
</dbReference>
<name>A0A8H5B0K1_9AGAR</name>
<proteinExistence type="predicted"/>
<feature type="region of interest" description="Disordered" evidence="1">
    <location>
        <begin position="641"/>
        <end position="688"/>
    </location>
</feature>
<dbReference type="EMBL" id="JAACJJ010000044">
    <property type="protein sequence ID" value="KAF5314432.1"/>
    <property type="molecule type" value="Genomic_DNA"/>
</dbReference>
<sequence length="688" mass="78306">MIFETATELTVDSPAPCIFSHSAVIFIMETIDEDFELSNTDAAARLLNDLWMLFYSWEQNYCYDTLLPSLRSSEHQPPPNLPAAEIGASWEVCATVADAELLEDGYWEVEDINFDAVVRTPCQPISIQRHSTASAAPHAKVVPLEPYPNYTSCAPASRNVLVKGSRHLRAQFAPFADDPNFDLVRYLRDFEDFAWQNNYDDPDYEIILCEWTRQLYFNHHFPLNELDNIVFNFTELYLRHSNRNGLIWDIVRRDYPTWVWPRPDKDVFPLFYPQLQAIERERERLRAEQDPDNASPNSVNHIADSLLDHLRKDAPDSCANINCMLVRCAHGKHPRKLIPSRGEEIWKENQRYWAEVQHQNTSGMRNRKKKKETDIMAKQRKELEKWRTRRTPCSSECWLTVKDKMISGPEGLLTLINNWGPTETAEIHQLMKLAGADGGPCEWAVICRKSCAELYAEHARVYPTNPVGDSDTNQMDVDVVGSRLASLALNASIDEFRTAPATTPDHVVFRRLAHATRADKDVLARAVDAAALPGKLAAWIPGNGANAILSFAGVVRVFVARKIVDILSEYTRTEKEVQRERKNPAITGCTIDAWAVGNETRYLNHSSSPNCRAGTRKIRRGEELTLDYGPLYWKNAAPVEDDEDEFGSEGTLNFAQERELEDATISDFDMTQRSASDTEMLEYTDGDN</sequence>
<feature type="compositionally biased region" description="Acidic residues" evidence="1">
    <location>
        <begin position="679"/>
        <end position="688"/>
    </location>
</feature>
<dbReference type="InterPro" id="IPR001214">
    <property type="entry name" value="SET_dom"/>
</dbReference>
<dbReference type="AlphaFoldDB" id="A0A8H5B0K1"/>
<evidence type="ECO:0000313" key="3">
    <source>
        <dbReference type="EMBL" id="KAF5314432.1"/>
    </source>
</evidence>
<gene>
    <name evidence="3" type="ORF">D9619_011851</name>
</gene>
<accession>A0A8H5B0K1</accession>
<dbReference type="Pfam" id="PF00856">
    <property type="entry name" value="SET"/>
    <property type="match status" value="1"/>
</dbReference>
<keyword evidence="4" id="KW-1185">Reference proteome</keyword>
<dbReference type="Proteomes" id="UP000567179">
    <property type="component" value="Unassembled WGS sequence"/>
</dbReference>
<protein>
    <recommendedName>
        <fullName evidence="2">SET domain-containing protein</fullName>
    </recommendedName>
</protein>
<evidence type="ECO:0000259" key="2">
    <source>
        <dbReference type="Pfam" id="PF00856"/>
    </source>
</evidence>
<dbReference type="Gene3D" id="2.170.270.10">
    <property type="entry name" value="SET domain"/>
    <property type="match status" value="1"/>
</dbReference>
<evidence type="ECO:0000313" key="4">
    <source>
        <dbReference type="Proteomes" id="UP000567179"/>
    </source>
</evidence>
<evidence type="ECO:0000256" key="1">
    <source>
        <dbReference type="SAM" id="MobiDB-lite"/>
    </source>
</evidence>
<organism evidence="3 4">
    <name type="scientific">Psilocybe cf. subviscida</name>
    <dbReference type="NCBI Taxonomy" id="2480587"/>
    <lineage>
        <taxon>Eukaryota</taxon>
        <taxon>Fungi</taxon>
        <taxon>Dikarya</taxon>
        <taxon>Basidiomycota</taxon>
        <taxon>Agaricomycotina</taxon>
        <taxon>Agaricomycetes</taxon>
        <taxon>Agaricomycetidae</taxon>
        <taxon>Agaricales</taxon>
        <taxon>Agaricineae</taxon>
        <taxon>Strophariaceae</taxon>
        <taxon>Psilocybe</taxon>
    </lineage>
</organism>
<feature type="domain" description="SET" evidence="2">
    <location>
        <begin position="587"/>
        <end position="629"/>
    </location>
</feature>